<reference evidence="2 5" key="2">
    <citation type="submission" date="2017-10" db="EMBL/GenBank/DDBJ databases">
        <title>mcr-1 positive E.coli isolates in China.</title>
        <authorList>
            <person name="Li B."/>
            <person name="Wang X."/>
        </authorList>
    </citation>
    <scope>NUCLEOTIDE SEQUENCE [LARGE SCALE GENOMIC DNA]</scope>
    <source>
        <strain evidence="2 5">14EC029</strain>
    </source>
</reference>
<accession>A0AAN1M9J0</accession>
<organism evidence="2 5">
    <name type="scientific">Escherichia coli</name>
    <dbReference type="NCBI Taxonomy" id="562"/>
    <lineage>
        <taxon>Bacteria</taxon>
        <taxon>Pseudomonadati</taxon>
        <taxon>Pseudomonadota</taxon>
        <taxon>Gammaproteobacteria</taxon>
        <taxon>Enterobacterales</taxon>
        <taxon>Enterobacteriaceae</taxon>
        <taxon>Escherichia</taxon>
    </lineage>
</organism>
<dbReference type="InterPro" id="IPR043088">
    <property type="entry name" value="Adhesin_E"/>
</dbReference>
<name>A0AAN1M9J0_ECOLX</name>
<evidence type="ECO:0000313" key="3">
    <source>
        <dbReference type="EMBL" id="OWW55874.1"/>
    </source>
</evidence>
<evidence type="ECO:0000259" key="1">
    <source>
        <dbReference type="Pfam" id="PF16747"/>
    </source>
</evidence>
<dbReference type="AlphaFoldDB" id="A0AAN1M9J0"/>
<sequence length="131" mass="14405">MPVLSIIMPKAIGEIMSATAEPAFINPLAIPTYFGVISIGTARIGPMVSSSASNVVNCETKQRTQFECIYFSQYWAKGDFIAKRAPIGQWEPYSEESLLGIIVTSVCRIKVAMLKPEPPRDPHIPLMGDFN</sequence>
<dbReference type="EMBL" id="CP024141">
    <property type="protein sequence ID" value="AUK02951.1"/>
    <property type="molecule type" value="Genomic_DNA"/>
</dbReference>
<evidence type="ECO:0000313" key="2">
    <source>
        <dbReference type="EMBL" id="AUK02951.1"/>
    </source>
</evidence>
<dbReference type="InterPro" id="IPR031939">
    <property type="entry name" value="Adhesin_E-like"/>
</dbReference>
<dbReference type="EMBL" id="NHTF01000021">
    <property type="protein sequence ID" value="OWW55874.1"/>
    <property type="molecule type" value="Genomic_DNA"/>
</dbReference>
<dbReference type="Proteomes" id="UP000197270">
    <property type="component" value="Unassembled WGS sequence"/>
</dbReference>
<feature type="domain" description="Surface-adhesin protein E-like" evidence="1">
    <location>
        <begin position="47"/>
        <end position="108"/>
    </location>
</feature>
<evidence type="ECO:0000313" key="5">
    <source>
        <dbReference type="Proteomes" id="UP000234238"/>
    </source>
</evidence>
<evidence type="ECO:0000313" key="4">
    <source>
        <dbReference type="Proteomes" id="UP000197270"/>
    </source>
</evidence>
<reference evidence="3 4" key="1">
    <citation type="submission" date="2017-05" db="EMBL/GenBank/DDBJ databases">
        <title>Sequencing of Escherichia coli that cause persistent and transient Mastitis.</title>
        <authorList>
            <person name="Thacker T.C."/>
            <person name="Lippolis J.D."/>
            <person name="Brunelle B.W."/>
            <person name="Casey T.A."/>
            <person name="Reinhardt T.A."/>
            <person name="Sacco R.E."/>
            <person name="Holman D.B."/>
        </authorList>
    </citation>
    <scope>NUCLEOTIDE SEQUENCE [LARGE SCALE GENOMIC DNA]</scope>
    <source>
        <strain evidence="3 4">ECA-B</strain>
    </source>
</reference>
<gene>
    <name evidence="3" type="ORF">CCS08_08345</name>
    <name evidence="2" type="ORF">CR538_22510</name>
</gene>
<dbReference type="Proteomes" id="UP000234238">
    <property type="component" value="Chromosome"/>
</dbReference>
<dbReference type="Gene3D" id="2.40.128.710">
    <property type="entry name" value="Surface-adhesin protein E"/>
    <property type="match status" value="1"/>
</dbReference>
<dbReference type="Pfam" id="PF16747">
    <property type="entry name" value="Adhesin_E"/>
    <property type="match status" value="1"/>
</dbReference>
<protein>
    <recommendedName>
        <fullName evidence="1">Surface-adhesin protein E-like domain-containing protein</fullName>
    </recommendedName>
</protein>
<proteinExistence type="predicted"/>